<dbReference type="EMBL" id="CCKQ01007901">
    <property type="protein sequence ID" value="CDW79330.1"/>
    <property type="molecule type" value="Genomic_DNA"/>
</dbReference>
<organism evidence="3 4">
    <name type="scientific">Stylonychia lemnae</name>
    <name type="common">Ciliate</name>
    <dbReference type="NCBI Taxonomy" id="5949"/>
    <lineage>
        <taxon>Eukaryota</taxon>
        <taxon>Sar</taxon>
        <taxon>Alveolata</taxon>
        <taxon>Ciliophora</taxon>
        <taxon>Intramacronucleata</taxon>
        <taxon>Spirotrichea</taxon>
        <taxon>Stichotrichia</taxon>
        <taxon>Sporadotrichida</taxon>
        <taxon>Oxytrichidae</taxon>
        <taxon>Stylonychinae</taxon>
        <taxon>Stylonychia</taxon>
    </lineage>
</organism>
<proteinExistence type="predicted"/>
<dbReference type="AlphaFoldDB" id="A0A078AAM4"/>
<dbReference type="OrthoDB" id="303547at2759"/>
<evidence type="ECO:0000256" key="1">
    <source>
        <dbReference type="SAM" id="Coils"/>
    </source>
</evidence>
<reference evidence="3 4" key="1">
    <citation type="submission" date="2014-06" db="EMBL/GenBank/DDBJ databases">
        <authorList>
            <person name="Swart Estienne"/>
        </authorList>
    </citation>
    <scope>NUCLEOTIDE SEQUENCE [LARGE SCALE GENOMIC DNA]</scope>
    <source>
        <strain evidence="3 4">130c</strain>
    </source>
</reference>
<name>A0A078AAM4_STYLE</name>
<dbReference type="Gene3D" id="1.10.287.1490">
    <property type="match status" value="1"/>
</dbReference>
<dbReference type="Proteomes" id="UP000039865">
    <property type="component" value="Unassembled WGS sequence"/>
</dbReference>
<keyword evidence="4" id="KW-1185">Reference proteome</keyword>
<feature type="coiled-coil region" evidence="1">
    <location>
        <begin position="126"/>
        <end position="153"/>
    </location>
</feature>
<feature type="region of interest" description="Disordered" evidence="2">
    <location>
        <begin position="681"/>
        <end position="715"/>
    </location>
</feature>
<accession>A0A078AAM4</accession>
<evidence type="ECO:0000256" key="2">
    <source>
        <dbReference type="SAM" id="MobiDB-lite"/>
    </source>
</evidence>
<feature type="coiled-coil region" evidence="1">
    <location>
        <begin position="388"/>
        <end position="459"/>
    </location>
</feature>
<protein>
    <submittedName>
        <fullName evidence="3">Uncharacterized protein</fullName>
    </submittedName>
</protein>
<dbReference type="InParanoid" id="A0A078AAM4"/>
<feature type="compositionally biased region" description="Low complexity" evidence="2">
    <location>
        <begin position="702"/>
        <end position="715"/>
    </location>
</feature>
<gene>
    <name evidence="3" type="primary">Contig12424.g13262</name>
    <name evidence="3" type="ORF">STYLEM_8317</name>
</gene>
<sequence length="715" mass="82297">MAQVQRASTTAVEIPFDLNKIFSLTYEFQPLKEVLEYIFGQLKKNEDRIHQVDTKLVSKLLMLDKLKNDGEDFKTQFKQIRDICKELEQKSVNVDQDVFTMKTDIEACKMNLSLLIRQMSSIPGRVYEVEDKLDEFSKRMDEMNKKIEENSSNAAVSQVVSDGGFDINALTNLLKEYFKKSEGESLISRVEKLEKEQKSLQDSQEATDNKLTRQTKKHKKWRPKWVQMQKDIEDLKKLLKDKVDNSFFQEEFDKLKNLINQLASSGKDIQLPLIPTGPQLSSKEIAELKELIQKVEKLEDKTKNLDVEKIMSSIHLLQVEVSEKADKNKTEKDIKDIYAKLEQMHKDMIKFQESLKECISKLAFLEQNSNRDTGSKVVQSVGVSEQEFKKLVDRVDKLEQLLQEYLKSSKTVEMASSDNISDQALKDIMSKLQDLQKQIENLRNEFSKWIKEMQDGLNKKADIDALNNLEKLILEKINEVVRAFTKQFADKNDTKKAIKLLERQIKNLFDIIMQNNAGQSHHDHEDDAMFTKKPLGGMSCASCEKDIINLQGKKVNYYPWSKLPNRDPSERIARVGQGFSKMLSMINPDVLNKQQENPSNSKNRYKTIINANRATNQLYSSQGMRGVKNFNHLSQENFYQHDEGQDSMPDMGQLKPTIAADGTIGMKTTTNFYKSQNIEDLSKRPGSASLIPKPKITNKFIKNQNSSGKKNNNNQ</sequence>
<keyword evidence="1" id="KW-0175">Coiled coil</keyword>
<feature type="coiled-coil region" evidence="1">
    <location>
        <begin position="281"/>
        <end position="347"/>
    </location>
</feature>
<evidence type="ECO:0000313" key="4">
    <source>
        <dbReference type="Proteomes" id="UP000039865"/>
    </source>
</evidence>
<feature type="region of interest" description="Disordered" evidence="2">
    <location>
        <begin position="198"/>
        <end position="219"/>
    </location>
</feature>
<evidence type="ECO:0000313" key="3">
    <source>
        <dbReference type="EMBL" id="CDW79330.1"/>
    </source>
</evidence>